<name>A0A514DI78_9CAUD</name>
<evidence type="ECO:0000313" key="1">
    <source>
        <dbReference type="EMBL" id="QDH93319.1"/>
    </source>
</evidence>
<gene>
    <name evidence="1" type="primary">77</name>
    <name evidence="1" type="ORF">PBI_CRESSIDA_77</name>
</gene>
<protein>
    <submittedName>
        <fullName evidence="1">Uncharacterized protein</fullName>
    </submittedName>
</protein>
<reference evidence="1 2" key="1">
    <citation type="submission" date="2019-05" db="EMBL/GenBank/DDBJ databases">
        <authorList>
            <person name="Stoner T.H."/>
            <person name="Aull H.G."/>
            <person name="Divens A.M."/>
            <person name="Zack K."/>
            <person name="Garlena R.A."/>
            <person name="Russell D.A."/>
            <person name="Pope W.H."/>
            <person name="Jacobs-Sera D."/>
            <person name="Hatfull G.F."/>
        </authorList>
    </citation>
    <scope>NUCLEOTIDE SEQUENCE [LARGE SCALE GENOMIC DNA]</scope>
</reference>
<dbReference type="GeneID" id="80004549"/>
<accession>A0A514DI78</accession>
<proteinExistence type="predicted"/>
<dbReference type="Proteomes" id="UP000320188">
    <property type="component" value="Segment"/>
</dbReference>
<evidence type="ECO:0000313" key="2">
    <source>
        <dbReference type="Proteomes" id="UP000320188"/>
    </source>
</evidence>
<dbReference type="EMBL" id="MK937608">
    <property type="protein sequence ID" value="QDH93319.1"/>
    <property type="molecule type" value="Genomic_DNA"/>
</dbReference>
<dbReference type="KEGG" id="vg:80004549"/>
<sequence length="69" mass="7660">MYSPPTTSAPGTPLITRLARRYIGALAIMRTNPARASNRFDHIHREADKAGIDTDALLAEIKRLQEEKA</sequence>
<organism evidence="1 2">
    <name type="scientific">Microbacterium phage Cressida</name>
    <dbReference type="NCBI Taxonomy" id="2591216"/>
    <lineage>
        <taxon>Viruses</taxon>
        <taxon>Duplodnaviria</taxon>
        <taxon>Heunggongvirae</taxon>
        <taxon>Uroviricota</taxon>
        <taxon>Caudoviricetes</taxon>
        <taxon>Kutznervirinae</taxon>
        <taxon>Mementomorivirus</taxon>
        <taxon>Mementomorivirus cressida</taxon>
    </lineage>
</organism>
<keyword evidence="2" id="KW-1185">Reference proteome</keyword>
<dbReference type="RefSeq" id="YP_010750892.1">
    <property type="nucleotide sequence ID" value="NC_073363.1"/>
</dbReference>